<dbReference type="RefSeq" id="WP_225238578.1">
    <property type="nucleotide sequence ID" value="NZ_JAHYBX010000003.1"/>
</dbReference>
<reference evidence="8 9" key="1">
    <citation type="submission" date="2021-07" db="EMBL/GenBank/DDBJ databases">
        <title>Characterization of Violacein-producing bacteria and related species.</title>
        <authorList>
            <person name="Wilson H.S."/>
            <person name="De Leon M.E."/>
        </authorList>
    </citation>
    <scope>NUCLEOTIDE SEQUENCE [LARGE SCALE GENOMIC DNA]</scope>
    <source>
        <strain evidence="8 9">HSC-2F05</strain>
    </source>
</reference>
<keyword evidence="4 6" id="KW-1133">Transmembrane helix</keyword>
<evidence type="ECO:0000256" key="6">
    <source>
        <dbReference type="SAM" id="Phobius"/>
    </source>
</evidence>
<feature type="transmembrane region" description="Helical" evidence="6">
    <location>
        <begin position="48"/>
        <end position="69"/>
    </location>
</feature>
<feature type="transmembrane region" description="Helical" evidence="6">
    <location>
        <begin position="344"/>
        <end position="367"/>
    </location>
</feature>
<feature type="transmembrane region" description="Helical" evidence="6">
    <location>
        <begin position="179"/>
        <end position="202"/>
    </location>
</feature>
<name>A0ABS7Y998_9BURK</name>
<evidence type="ECO:0000313" key="9">
    <source>
        <dbReference type="Proteomes" id="UP001198602"/>
    </source>
</evidence>
<keyword evidence="2" id="KW-0813">Transport</keyword>
<dbReference type="PANTHER" id="PTHR23504:SF15">
    <property type="entry name" value="MAJOR FACILITATOR SUPERFAMILY (MFS) PROFILE DOMAIN-CONTAINING PROTEIN"/>
    <property type="match status" value="1"/>
</dbReference>
<keyword evidence="9" id="KW-1185">Reference proteome</keyword>
<sequence length="409" mass="42465">MKNALLIASACLLGLLSTIGASLAYPLLPPLFAAGEGGLAAFLGLPPKLLFGVALMANPLGMLLGNAVLGSWSDALGRRRLLLLTTAGAAAGHLLTAYALLVQSYPLLVAARFVTGVLEGNGAILRALLAERLAGGLRQHALSWLNGAFNLGWLAGPLLSGLSASHSITLPFEIAAGGLLLGGLLAGLVLDAGAPPAQAGAARGWRSLLRERHAFVLLRHRPLQTLFLIHLAYACCVAGFYEFFPLWLVENGGYDARGIAFVNMAMCAVMTCTALFAGRAHGGEARARLSRQAAAVALAVLGVGLGSLWTGIAAIILFGLPHAFYNATLQAWAAERFAGHGQGAVMGLLSTTFCLAHILMALGGALLALVDTRLVLVGGSLLAGWAALSLRRWGRSEEHLLDKHMNEAA</sequence>
<feature type="transmembrane region" description="Helical" evidence="6">
    <location>
        <begin position="81"/>
        <end position="101"/>
    </location>
</feature>
<feature type="transmembrane region" description="Helical" evidence="6">
    <location>
        <begin position="256"/>
        <end position="277"/>
    </location>
</feature>
<dbReference type="InterPro" id="IPR011701">
    <property type="entry name" value="MFS"/>
</dbReference>
<dbReference type="InterPro" id="IPR036259">
    <property type="entry name" value="MFS_trans_sf"/>
</dbReference>
<accession>A0ABS7Y998</accession>
<evidence type="ECO:0000256" key="3">
    <source>
        <dbReference type="ARBA" id="ARBA00022692"/>
    </source>
</evidence>
<dbReference type="SUPFAM" id="SSF103473">
    <property type="entry name" value="MFS general substrate transporter"/>
    <property type="match status" value="1"/>
</dbReference>
<dbReference type="PANTHER" id="PTHR23504">
    <property type="entry name" value="MAJOR FACILITATOR SUPERFAMILY DOMAIN-CONTAINING PROTEIN 10"/>
    <property type="match status" value="1"/>
</dbReference>
<dbReference type="EMBL" id="JAHYBX010000003">
    <property type="protein sequence ID" value="MCA1856278.1"/>
    <property type="molecule type" value="Genomic_DNA"/>
</dbReference>
<dbReference type="Proteomes" id="UP001198602">
    <property type="component" value="Unassembled WGS sequence"/>
</dbReference>
<comment type="subcellular location">
    <subcellularLocation>
        <location evidence="1">Membrane</location>
        <topology evidence="1">Multi-pass membrane protein</topology>
    </subcellularLocation>
</comment>
<evidence type="ECO:0000313" key="8">
    <source>
        <dbReference type="EMBL" id="MCA1856278.1"/>
    </source>
</evidence>
<dbReference type="Pfam" id="PF07690">
    <property type="entry name" value="MFS_1"/>
    <property type="match status" value="1"/>
</dbReference>
<feature type="domain" description="Major facilitator superfamily (MFS) profile" evidence="7">
    <location>
        <begin position="6"/>
        <end position="409"/>
    </location>
</feature>
<evidence type="ECO:0000256" key="1">
    <source>
        <dbReference type="ARBA" id="ARBA00004141"/>
    </source>
</evidence>
<evidence type="ECO:0000256" key="2">
    <source>
        <dbReference type="ARBA" id="ARBA00022448"/>
    </source>
</evidence>
<organism evidence="8 9">
    <name type="scientific">Massilia hydrophila</name>
    <dbReference type="NCBI Taxonomy" id="3044279"/>
    <lineage>
        <taxon>Bacteria</taxon>
        <taxon>Pseudomonadati</taxon>
        <taxon>Pseudomonadota</taxon>
        <taxon>Betaproteobacteria</taxon>
        <taxon>Burkholderiales</taxon>
        <taxon>Oxalobacteraceae</taxon>
        <taxon>Telluria group</taxon>
        <taxon>Massilia</taxon>
    </lineage>
</organism>
<evidence type="ECO:0000256" key="5">
    <source>
        <dbReference type="ARBA" id="ARBA00023136"/>
    </source>
</evidence>
<feature type="transmembrane region" description="Helical" evidence="6">
    <location>
        <begin position="223"/>
        <end position="244"/>
    </location>
</feature>
<evidence type="ECO:0000259" key="7">
    <source>
        <dbReference type="PROSITE" id="PS50850"/>
    </source>
</evidence>
<feature type="transmembrane region" description="Helical" evidence="6">
    <location>
        <begin position="298"/>
        <end position="324"/>
    </location>
</feature>
<dbReference type="Gene3D" id="1.20.1250.20">
    <property type="entry name" value="MFS general substrate transporter like domains"/>
    <property type="match status" value="1"/>
</dbReference>
<feature type="transmembrane region" description="Helical" evidence="6">
    <location>
        <begin position="107"/>
        <end position="129"/>
    </location>
</feature>
<gene>
    <name evidence="8" type="ORF">LE190_10110</name>
</gene>
<keyword evidence="3 6" id="KW-0812">Transmembrane</keyword>
<protein>
    <submittedName>
        <fullName evidence="8">MFS transporter</fullName>
    </submittedName>
</protein>
<dbReference type="InterPro" id="IPR001958">
    <property type="entry name" value="Tet-R_TetA/multi-R_MdtG-like"/>
</dbReference>
<dbReference type="PROSITE" id="PS50850">
    <property type="entry name" value="MFS"/>
    <property type="match status" value="1"/>
</dbReference>
<evidence type="ECO:0000256" key="4">
    <source>
        <dbReference type="ARBA" id="ARBA00022989"/>
    </source>
</evidence>
<feature type="transmembrane region" description="Helical" evidence="6">
    <location>
        <begin position="141"/>
        <end position="159"/>
    </location>
</feature>
<keyword evidence="5 6" id="KW-0472">Membrane</keyword>
<comment type="caution">
    <text evidence="8">The sequence shown here is derived from an EMBL/GenBank/DDBJ whole genome shotgun (WGS) entry which is preliminary data.</text>
</comment>
<dbReference type="InterPro" id="IPR020846">
    <property type="entry name" value="MFS_dom"/>
</dbReference>
<proteinExistence type="predicted"/>
<dbReference type="PRINTS" id="PR01035">
    <property type="entry name" value="TCRTETA"/>
</dbReference>